<evidence type="ECO:0000256" key="1">
    <source>
        <dbReference type="SAM" id="MobiDB-lite"/>
    </source>
</evidence>
<organism evidence="2">
    <name type="scientific">Cladocopium goreaui</name>
    <dbReference type="NCBI Taxonomy" id="2562237"/>
    <lineage>
        <taxon>Eukaryota</taxon>
        <taxon>Sar</taxon>
        <taxon>Alveolata</taxon>
        <taxon>Dinophyceae</taxon>
        <taxon>Suessiales</taxon>
        <taxon>Symbiodiniaceae</taxon>
        <taxon>Cladocopium</taxon>
    </lineage>
</organism>
<reference evidence="3" key="2">
    <citation type="submission" date="2024-04" db="EMBL/GenBank/DDBJ databases">
        <authorList>
            <person name="Chen Y."/>
            <person name="Shah S."/>
            <person name="Dougan E. K."/>
            <person name="Thang M."/>
            <person name="Chan C."/>
        </authorList>
    </citation>
    <scope>NUCLEOTIDE SEQUENCE [LARGE SCALE GENOMIC DNA]</scope>
</reference>
<dbReference type="EMBL" id="CAMXCT020004901">
    <property type="protein sequence ID" value="CAL1164115.1"/>
    <property type="molecule type" value="Genomic_DNA"/>
</dbReference>
<dbReference type="EMBL" id="CAMXCT010004901">
    <property type="protein sequence ID" value="CAI4010740.1"/>
    <property type="molecule type" value="Genomic_DNA"/>
</dbReference>
<accession>A0A9P1DJD4</accession>
<dbReference type="Proteomes" id="UP001152797">
    <property type="component" value="Unassembled WGS sequence"/>
</dbReference>
<gene>
    <name evidence="2" type="ORF">C1SCF055_LOCUS35976</name>
</gene>
<feature type="region of interest" description="Disordered" evidence="1">
    <location>
        <begin position="62"/>
        <end position="87"/>
    </location>
</feature>
<feature type="non-terminal residue" evidence="2">
    <location>
        <position position="107"/>
    </location>
</feature>
<protein>
    <submittedName>
        <fullName evidence="2">Uncharacterized protein</fullName>
    </submittedName>
</protein>
<dbReference type="AlphaFoldDB" id="A0A9P1DJD4"/>
<name>A0A9P1DJD4_9DINO</name>
<evidence type="ECO:0000313" key="2">
    <source>
        <dbReference type="EMBL" id="CAI4010740.1"/>
    </source>
</evidence>
<reference evidence="2" key="1">
    <citation type="submission" date="2022-10" db="EMBL/GenBank/DDBJ databases">
        <authorList>
            <person name="Chen Y."/>
            <person name="Dougan E. K."/>
            <person name="Chan C."/>
            <person name="Rhodes N."/>
            <person name="Thang M."/>
        </authorList>
    </citation>
    <scope>NUCLEOTIDE SEQUENCE</scope>
</reference>
<sequence>QKDEPKVSNATNFLWSQLTGMLSSGPKRPCENPLTDADKIEIAQNSLVNTYGIDKLANKPFCRPPAAPPATPAVKSESGATPDAGDDLDQQLADLLKRTAVRPSVAE</sequence>
<evidence type="ECO:0000313" key="3">
    <source>
        <dbReference type="EMBL" id="CAL1164115.1"/>
    </source>
</evidence>
<proteinExistence type="predicted"/>
<keyword evidence="4" id="KW-1185">Reference proteome</keyword>
<evidence type="ECO:0000313" key="4">
    <source>
        <dbReference type="Proteomes" id="UP001152797"/>
    </source>
</evidence>
<dbReference type="EMBL" id="CAMXCT030004901">
    <property type="protein sequence ID" value="CAL4798052.1"/>
    <property type="molecule type" value="Genomic_DNA"/>
</dbReference>
<feature type="compositionally biased region" description="Pro residues" evidence="1">
    <location>
        <begin position="62"/>
        <end position="71"/>
    </location>
</feature>
<comment type="caution">
    <text evidence="2">The sequence shown here is derived from an EMBL/GenBank/DDBJ whole genome shotgun (WGS) entry which is preliminary data.</text>
</comment>